<accession>A0A087AZG2</accession>
<feature type="transmembrane region" description="Helical" evidence="1">
    <location>
        <begin position="20"/>
        <end position="41"/>
    </location>
</feature>
<dbReference type="EMBL" id="JGYV01000005">
    <property type="protein sequence ID" value="KFI64162.1"/>
    <property type="molecule type" value="Genomic_DNA"/>
</dbReference>
<keyword evidence="1" id="KW-1133">Transmembrane helix</keyword>
<protein>
    <submittedName>
        <fullName evidence="2">Transferase</fullName>
    </submittedName>
</protein>
<proteinExistence type="predicted"/>
<gene>
    <name evidence="2" type="ORF">BCUN_2023</name>
</gene>
<evidence type="ECO:0000313" key="2">
    <source>
        <dbReference type="EMBL" id="KFI64162.1"/>
    </source>
</evidence>
<dbReference type="Proteomes" id="UP000029067">
    <property type="component" value="Unassembled WGS sequence"/>
</dbReference>
<feature type="transmembrane region" description="Helical" evidence="1">
    <location>
        <begin position="75"/>
        <end position="94"/>
    </location>
</feature>
<keyword evidence="1" id="KW-0472">Membrane</keyword>
<dbReference type="Pfam" id="PF04854">
    <property type="entry name" value="DUF624"/>
    <property type="match status" value="1"/>
</dbReference>
<dbReference type="InterPro" id="IPR006938">
    <property type="entry name" value="DUF624"/>
</dbReference>
<feature type="transmembrane region" description="Helical" evidence="1">
    <location>
        <begin position="171"/>
        <end position="189"/>
    </location>
</feature>
<feature type="transmembrane region" description="Helical" evidence="1">
    <location>
        <begin position="100"/>
        <end position="120"/>
    </location>
</feature>
<dbReference type="AlphaFoldDB" id="A0A087AZG2"/>
<feature type="transmembrane region" description="Helical" evidence="1">
    <location>
        <begin position="132"/>
        <end position="165"/>
    </location>
</feature>
<keyword evidence="1" id="KW-0812">Transmembrane</keyword>
<keyword evidence="3" id="KW-1185">Reference proteome</keyword>
<sequence length="206" mass="22947">MKFLSPDSRFMQGWSNLVDAVIVNILMLVTSIPVFTAGAALSAGQSAIRKMLIGEGHVTRNYFAAFKENFPRATLLWLVYLVSGAGLAYSWVVLQITPLLIPKIGLSIVWVIGFEWTFCLQARFDNTPMRTFVNGFVFGVTYFPATLAMAAIDTVFVGLFVFSWLRFPQALFLIVVLGYGSVLSLHVPIQEYVLKRYTGQSFSTHA</sequence>
<evidence type="ECO:0000313" key="3">
    <source>
        <dbReference type="Proteomes" id="UP000029067"/>
    </source>
</evidence>
<dbReference type="OrthoDB" id="7948871at2"/>
<comment type="caution">
    <text evidence="2">The sequence shown here is derived from an EMBL/GenBank/DDBJ whole genome shotgun (WGS) entry which is preliminary data.</text>
</comment>
<name>A0A087AZG2_9BIFI</name>
<dbReference type="STRING" id="1688.BCUN_2023"/>
<dbReference type="GO" id="GO:0016740">
    <property type="term" value="F:transferase activity"/>
    <property type="evidence" value="ECO:0007669"/>
    <property type="project" value="UniProtKB-KW"/>
</dbReference>
<organism evidence="2 3">
    <name type="scientific">Bifidobacterium cuniculi</name>
    <dbReference type="NCBI Taxonomy" id="1688"/>
    <lineage>
        <taxon>Bacteria</taxon>
        <taxon>Bacillati</taxon>
        <taxon>Actinomycetota</taxon>
        <taxon>Actinomycetes</taxon>
        <taxon>Bifidobacteriales</taxon>
        <taxon>Bifidobacteriaceae</taxon>
        <taxon>Bifidobacterium</taxon>
    </lineage>
</organism>
<evidence type="ECO:0000256" key="1">
    <source>
        <dbReference type="SAM" id="Phobius"/>
    </source>
</evidence>
<reference evidence="2 3" key="1">
    <citation type="submission" date="2014-03" db="EMBL/GenBank/DDBJ databases">
        <title>Genomics of Bifidobacteria.</title>
        <authorList>
            <person name="Ventura M."/>
            <person name="Milani C."/>
            <person name="Lugli G.A."/>
        </authorList>
    </citation>
    <scope>NUCLEOTIDE SEQUENCE [LARGE SCALE GENOMIC DNA]</scope>
    <source>
        <strain evidence="2 3">LMG 10738</strain>
    </source>
</reference>
<dbReference type="RefSeq" id="WP_033515687.1">
    <property type="nucleotide sequence ID" value="NZ_JGYV01000005.1"/>
</dbReference>
<keyword evidence="2" id="KW-0808">Transferase</keyword>
<dbReference type="eggNOG" id="COG5578">
    <property type="taxonomic scope" value="Bacteria"/>
</dbReference>